<dbReference type="AlphaFoldDB" id="F9DRK2"/>
<evidence type="ECO:0000313" key="4">
    <source>
        <dbReference type="Proteomes" id="UP000005316"/>
    </source>
</evidence>
<dbReference type="eggNOG" id="COG4880">
    <property type="taxonomic scope" value="Bacteria"/>
</dbReference>
<sequence length="883" mass="98325">MSGQFPEVSAETAQESGQTRKVSAPPEPCPRNLSKCPRKSRKSPGKPVKSPPAGAVSGQFPKVSAETAQESGQSWKVSAETGQFPKVYAETAQVSAETRKVSAPRSRVRAIPRSVRGNRASVRAIPKSLRPSEPSPSNPPKPPPNPNIHASHEKCIALAKKFSKICNQMKSFQSTPITTNGERMNQMNKSRWIVTLIAVGGVGVLMLASFFFWPKVNITSAQTVLADQPMTVYFTAPVKPSVKASEFYVTGGNGKKVPAKLSYGSGRASLKVEALQPGDYELHVPNNSFRGWKRTTDSTFSFAVIESVEPVGSIKEIETFFRQAGQQHNRFMRSDIQMESSSEDKASSQGGNTYSQTNQQVEGVDEADLVKTDGQFIYDITNYEQLIITDIRNPRKLVNASITGFDGTFYPRELYVDDNLLVVIGSKQHDQPVTADEAKRMMPTQELSVIRVYDVTDRKQPKLIRETGAEGYIIGTRKIGRHVYMVTNNRPMYWIQNDLPEGEELLPKVFDSADDHSVQPMKIDQVSILPGAMEPSYSVITALDIHSGDKSGVETKAYLGSGEQLYMSKDHVYLIATLYGNQATQGNSEVFKFRLNGTAVNFLQSAQLRGTILNQFSMDEHNGYFRAVTTEGNLWDEKNIAKNHLFILDNQMKQVGSVENLAKNERIYSARFMGDRAYMVTFRETDPLFVLDVEDPQNPEVLGELKIPGFSNYLHPLDERHLLGFGYETVAKKNPQGGEPIIQTQGMKISLFDVTDFANPKEKATEIIGGQGTYSPVQHDHHALFLHPARNLYGFPVTIYREVKGENFLNSEKAGAMIYEISADKGIIEKVDLTEKFSSDYVDWGKEVQRLLYSGDTVYTIAANEIKSYSLDDFTLLDELEKE</sequence>
<dbReference type="Pfam" id="PF09826">
    <property type="entry name" value="Beta_propel"/>
    <property type="match status" value="1"/>
</dbReference>
<dbReference type="Proteomes" id="UP000005316">
    <property type="component" value="Unassembled WGS sequence"/>
</dbReference>
<gene>
    <name evidence="3" type="ORF">HMPREF9372_1432</name>
</gene>
<keyword evidence="2" id="KW-1133">Transmembrane helix</keyword>
<name>F9DRK2_9BACL</name>
<feature type="region of interest" description="Disordered" evidence="1">
    <location>
        <begin position="336"/>
        <end position="361"/>
    </location>
</feature>
<dbReference type="HOGENOM" id="CLU_015706_0_0_9"/>
<comment type="caution">
    <text evidence="3">The sequence shown here is derived from an EMBL/GenBank/DDBJ whole genome shotgun (WGS) entry which is preliminary data.</text>
</comment>
<evidence type="ECO:0000256" key="2">
    <source>
        <dbReference type="SAM" id="Phobius"/>
    </source>
</evidence>
<organism evidence="3 4">
    <name type="scientific">Sporosarcina newyorkensis 2681</name>
    <dbReference type="NCBI Taxonomy" id="1027292"/>
    <lineage>
        <taxon>Bacteria</taxon>
        <taxon>Bacillati</taxon>
        <taxon>Bacillota</taxon>
        <taxon>Bacilli</taxon>
        <taxon>Bacillales</taxon>
        <taxon>Caryophanaceae</taxon>
        <taxon>Sporosarcina</taxon>
    </lineage>
</organism>
<keyword evidence="2" id="KW-0812">Transmembrane</keyword>
<feature type="compositionally biased region" description="Polar residues" evidence="1">
    <location>
        <begin position="66"/>
        <end position="76"/>
    </location>
</feature>
<dbReference type="EMBL" id="AFPZ01000040">
    <property type="protein sequence ID" value="EGQ26505.1"/>
    <property type="molecule type" value="Genomic_DNA"/>
</dbReference>
<dbReference type="InterPro" id="IPR019198">
    <property type="entry name" value="Beta_propeller_containing"/>
</dbReference>
<protein>
    <recommendedName>
        <fullName evidence="5">Beta propeller domain protein</fullName>
    </recommendedName>
</protein>
<evidence type="ECO:0000313" key="3">
    <source>
        <dbReference type="EMBL" id="EGQ26505.1"/>
    </source>
</evidence>
<feature type="compositionally biased region" description="Polar residues" evidence="1">
    <location>
        <begin position="347"/>
        <end position="361"/>
    </location>
</feature>
<feature type="compositionally biased region" description="Pro residues" evidence="1">
    <location>
        <begin position="133"/>
        <end position="146"/>
    </location>
</feature>
<evidence type="ECO:0000256" key="1">
    <source>
        <dbReference type="SAM" id="MobiDB-lite"/>
    </source>
</evidence>
<dbReference type="STRING" id="759851.SAMN04244570_1884"/>
<feature type="region of interest" description="Disordered" evidence="1">
    <location>
        <begin position="1"/>
        <end position="150"/>
    </location>
</feature>
<accession>F9DRK2</accession>
<feature type="transmembrane region" description="Helical" evidence="2">
    <location>
        <begin position="192"/>
        <end position="213"/>
    </location>
</feature>
<feature type="compositionally biased region" description="Polar residues" evidence="1">
    <location>
        <begin position="11"/>
        <end position="21"/>
    </location>
</feature>
<proteinExistence type="predicted"/>
<keyword evidence="2" id="KW-0472">Membrane</keyword>
<reference evidence="3 4" key="1">
    <citation type="submission" date="2011-04" db="EMBL/GenBank/DDBJ databases">
        <authorList>
            <person name="Muzny D."/>
            <person name="Qin X."/>
            <person name="Deng J."/>
            <person name="Jiang H."/>
            <person name="Liu Y."/>
            <person name="Qu J."/>
            <person name="Song X.-Z."/>
            <person name="Zhang L."/>
            <person name="Thornton R."/>
            <person name="Coyle M."/>
            <person name="Francisco L."/>
            <person name="Jackson L."/>
            <person name="Javaid M."/>
            <person name="Korchina V."/>
            <person name="Kovar C."/>
            <person name="Mata R."/>
            <person name="Mathew T."/>
            <person name="Ngo R."/>
            <person name="Nguyen L."/>
            <person name="Nguyen N."/>
            <person name="Okwuonu G."/>
            <person name="Ongeri F."/>
            <person name="Pham C."/>
            <person name="Simmons D."/>
            <person name="Wilczek-Boney K."/>
            <person name="Hale W."/>
            <person name="Jakkamsetti A."/>
            <person name="Pham P."/>
            <person name="Ruth R."/>
            <person name="San Lucas F."/>
            <person name="Warren J."/>
            <person name="Zhang J."/>
            <person name="Zhao Z."/>
            <person name="Zhou C."/>
            <person name="Zhu D."/>
            <person name="Lee S."/>
            <person name="Bess C."/>
            <person name="Blankenburg K."/>
            <person name="Forbes L."/>
            <person name="Fu Q."/>
            <person name="Gubbala S."/>
            <person name="Hirani K."/>
            <person name="Jayaseelan J.C."/>
            <person name="Lara F."/>
            <person name="Munidasa M."/>
            <person name="Palculict T."/>
            <person name="Patil S."/>
            <person name="Pu L.-L."/>
            <person name="Saada N."/>
            <person name="Tang L."/>
            <person name="Weissenberger G."/>
            <person name="Zhu Y."/>
            <person name="Hemphill L."/>
            <person name="Shang Y."/>
            <person name="Youmans B."/>
            <person name="Ayvaz T."/>
            <person name="Ross M."/>
            <person name="Santibanez J."/>
            <person name="Aqrawi P."/>
            <person name="Gross S."/>
            <person name="Joshi V."/>
            <person name="Fowler G."/>
            <person name="Nazareth L."/>
            <person name="Reid J."/>
            <person name="Worley K."/>
            <person name="Petrosino J."/>
            <person name="Highlander S."/>
            <person name="Gibbs R."/>
        </authorList>
    </citation>
    <scope>NUCLEOTIDE SEQUENCE [LARGE SCALE GENOMIC DNA]</scope>
    <source>
        <strain evidence="3 4">2681</strain>
    </source>
</reference>
<evidence type="ECO:0008006" key="5">
    <source>
        <dbReference type="Google" id="ProtNLM"/>
    </source>
</evidence>